<evidence type="ECO:0000256" key="2">
    <source>
        <dbReference type="ARBA" id="ARBA00007613"/>
    </source>
</evidence>
<protein>
    <submittedName>
        <fullName evidence="8">TolC family protein</fullName>
    </submittedName>
</protein>
<gene>
    <name evidence="8" type="ORF">VP395_06930</name>
</gene>
<comment type="caution">
    <text evidence="8">The sequence shown here is derived from an EMBL/GenBank/DDBJ whole genome shotgun (WGS) entry which is preliminary data.</text>
</comment>
<keyword evidence="6" id="KW-0472">Membrane</keyword>
<evidence type="ECO:0000313" key="8">
    <source>
        <dbReference type="EMBL" id="MEN3323456.1"/>
    </source>
</evidence>
<evidence type="ECO:0000256" key="7">
    <source>
        <dbReference type="ARBA" id="ARBA00023237"/>
    </source>
</evidence>
<dbReference type="InterPro" id="IPR003423">
    <property type="entry name" value="OMP_efflux"/>
</dbReference>
<organism evidence="8 9">
    <name type="scientific">Mariniflexile soesokkakense</name>
    <dbReference type="NCBI Taxonomy" id="1343160"/>
    <lineage>
        <taxon>Bacteria</taxon>
        <taxon>Pseudomonadati</taxon>
        <taxon>Bacteroidota</taxon>
        <taxon>Flavobacteriia</taxon>
        <taxon>Flavobacteriales</taxon>
        <taxon>Flavobacteriaceae</taxon>
        <taxon>Mariniflexile</taxon>
    </lineage>
</organism>
<comment type="subcellular location">
    <subcellularLocation>
        <location evidence="1">Cell outer membrane</location>
    </subcellularLocation>
</comment>
<evidence type="ECO:0000256" key="5">
    <source>
        <dbReference type="ARBA" id="ARBA00022692"/>
    </source>
</evidence>
<dbReference type="Gene3D" id="1.20.1600.10">
    <property type="entry name" value="Outer membrane efflux proteins (OEP)"/>
    <property type="match status" value="1"/>
</dbReference>
<dbReference type="RefSeq" id="WP_379884205.1">
    <property type="nucleotide sequence ID" value="NZ_JBHSDE010000002.1"/>
</dbReference>
<dbReference type="Proteomes" id="UP001416393">
    <property type="component" value="Unassembled WGS sequence"/>
</dbReference>
<keyword evidence="7" id="KW-0998">Cell outer membrane</keyword>
<dbReference type="Pfam" id="PF02321">
    <property type="entry name" value="OEP"/>
    <property type="match status" value="2"/>
</dbReference>
<sequence>MKNNLVAVALLLCISSFSQNKKWSLQECVDYALENNITVKQSENVLLTNEQNIIAAKGSFLPGVSASAGHNIGIGTQRIDIGNTQVIVDRTSNSTSFGVGANQTIFNGFRLTNLYKQSKLNLETSQLELDRIKDDVSLNVVNAYLNVLFNKENLATANAQFDFSDKQLQQVKSLVDAGVQPRANIYDAEATLSADAQRVTLAENNVTLALLTLSQLLQVPFDGFDVEVINIESPSETLLYNNVAPILNFALENRIEIKIAEKNIENAQLNTEISKSGFLPSVSLGYGFNTNAFYTNLTQNEGAFLEQLNNQKSQSFNLNVNIPIFSRFQNKTAVTKSKIQEENSKLNLEQAKLNLESNIQRAFTDAKSAFKAFEAAKKSLAAQELSFENSKERFNIGVMTSFELDQARVRLINAQASLINAKYDFVFKTKVLDFYMGKSLTN</sequence>
<keyword evidence="9" id="KW-1185">Reference proteome</keyword>
<proteinExistence type="inferred from homology"/>
<dbReference type="PANTHER" id="PTHR30026:SF20">
    <property type="entry name" value="OUTER MEMBRANE PROTEIN TOLC"/>
    <property type="match status" value="1"/>
</dbReference>
<keyword evidence="5" id="KW-0812">Transmembrane</keyword>
<evidence type="ECO:0000256" key="6">
    <source>
        <dbReference type="ARBA" id="ARBA00023136"/>
    </source>
</evidence>
<dbReference type="PANTHER" id="PTHR30026">
    <property type="entry name" value="OUTER MEMBRANE PROTEIN TOLC"/>
    <property type="match status" value="1"/>
</dbReference>
<name>A0ABV0AA83_9FLAO</name>
<evidence type="ECO:0000256" key="3">
    <source>
        <dbReference type="ARBA" id="ARBA00022448"/>
    </source>
</evidence>
<dbReference type="EMBL" id="JAZHYP010000003">
    <property type="protein sequence ID" value="MEN3323456.1"/>
    <property type="molecule type" value="Genomic_DNA"/>
</dbReference>
<comment type="similarity">
    <text evidence="2">Belongs to the outer membrane factor (OMF) (TC 1.B.17) family.</text>
</comment>
<keyword evidence="4" id="KW-1134">Transmembrane beta strand</keyword>
<dbReference type="InterPro" id="IPR051906">
    <property type="entry name" value="TolC-like"/>
</dbReference>
<evidence type="ECO:0000313" key="9">
    <source>
        <dbReference type="Proteomes" id="UP001416393"/>
    </source>
</evidence>
<evidence type="ECO:0000256" key="4">
    <source>
        <dbReference type="ARBA" id="ARBA00022452"/>
    </source>
</evidence>
<keyword evidence="3" id="KW-0813">Transport</keyword>
<reference evidence="8 9" key="1">
    <citation type="submission" date="2024-01" db="EMBL/GenBank/DDBJ databases">
        <title>Mariniflexile litorale sp. nov., isolated from the shallow sediments of the Sea of Japan.</title>
        <authorList>
            <person name="Romanenko L."/>
            <person name="Bystritskaya E."/>
            <person name="Isaeva M."/>
        </authorList>
    </citation>
    <scope>NUCLEOTIDE SEQUENCE [LARGE SCALE GENOMIC DNA]</scope>
    <source>
        <strain evidence="8 9">KCTC 32427</strain>
    </source>
</reference>
<accession>A0ABV0AA83</accession>
<evidence type="ECO:0000256" key="1">
    <source>
        <dbReference type="ARBA" id="ARBA00004442"/>
    </source>
</evidence>
<dbReference type="SUPFAM" id="SSF56954">
    <property type="entry name" value="Outer membrane efflux proteins (OEP)"/>
    <property type="match status" value="1"/>
</dbReference>